<dbReference type="RefSeq" id="WP_379269074.1">
    <property type="nucleotide sequence ID" value="NZ_JBHUGT010000031.1"/>
</dbReference>
<dbReference type="PANTHER" id="PTHR43236:SF1">
    <property type="entry name" value="BLL7220 PROTEIN"/>
    <property type="match status" value="1"/>
</dbReference>
<proteinExistence type="predicted"/>
<dbReference type="Gene3D" id="1.10.10.2910">
    <property type="match status" value="1"/>
</dbReference>
<dbReference type="EMBL" id="JBHUMY010000001">
    <property type="protein sequence ID" value="MFD2658988.1"/>
    <property type="molecule type" value="Genomic_DNA"/>
</dbReference>
<sequence length="153" mass="17855">MGIKKTVKQLIRKHGTNNPFVIASQKNIVVLFEPLGSIMGYFNTYKRIKMIHINNALSEEEQRFTCSHELGHAILHPKVNTPFLKRNTYFSIERIEREANEFAAELLIPDELLLEHSIRHIAALCGVPEEVSRLKRMPAEKSFWRDERSFFTF</sequence>
<name>A0ABW5QSQ4_9BACL</name>
<evidence type="ECO:0000313" key="2">
    <source>
        <dbReference type="EMBL" id="MFD2658988.1"/>
    </source>
</evidence>
<dbReference type="Pfam" id="PF06114">
    <property type="entry name" value="Peptidase_M78"/>
    <property type="match status" value="1"/>
</dbReference>
<organism evidence="2 3">
    <name type="scientific">Paenibacillus thailandensis</name>
    <dbReference type="NCBI Taxonomy" id="393250"/>
    <lineage>
        <taxon>Bacteria</taxon>
        <taxon>Bacillati</taxon>
        <taxon>Bacillota</taxon>
        <taxon>Bacilli</taxon>
        <taxon>Bacillales</taxon>
        <taxon>Paenibacillaceae</taxon>
        <taxon>Paenibacillus</taxon>
    </lineage>
</organism>
<comment type="caution">
    <text evidence="2">The sequence shown here is derived from an EMBL/GenBank/DDBJ whole genome shotgun (WGS) entry which is preliminary data.</text>
</comment>
<keyword evidence="3" id="KW-1185">Reference proteome</keyword>
<accession>A0ABW5QSQ4</accession>
<feature type="domain" description="IrrE N-terminal-like" evidence="1">
    <location>
        <begin position="24"/>
        <end position="130"/>
    </location>
</feature>
<dbReference type="Proteomes" id="UP001597493">
    <property type="component" value="Unassembled WGS sequence"/>
</dbReference>
<dbReference type="InterPro" id="IPR052345">
    <property type="entry name" value="Rad_response_metalloprotease"/>
</dbReference>
<dbReference type="PANTHER" id="PTHR43236">
    <property type="entry name" value="ANTITOXIN HIGA1"/>
    <property type="match status" value="1"/>
</dbReference>
<evidence type="ECO:0000313" key="3">
    <source>
        <dbReference type="Proteomes" id="UP001597493"/>
    </source>
</evidence>
<reference evidence="3" key="1">
    <citation type="journal article" date="2019" name="Int. J. Syst. Evol. Microbiol.">
        <title>The Global Catalogue of Microorganisms (GCM) 10K type strain sequencing project: providing services to taxonomists for standard genome sequencing and annotation.</title>
        <authorList>
            <consortium name="The Broad Institute Genomics Platform"/>
            <consortium name="The Broad Institute Genome Sequencing Center for Infectious Disease"/>
            <person name="Wu L."/>
            <person name="Ma J."/>
        </authorList>
    </citation>
    <scope>NUCLEOTIDE SEQUENCE [LARGE SCALE GENOMIC DNA]</scope>
    <source>
        <strain evidence="3">TISTR 1827</strain>
    </source>
</reference>
<protein>
    <submittedName>
        <fullName evidence="2">ImmA/IrrE family metallo-endopeptidase</fullName>
    </submittedName>
</protein>
<evidence type="ECO:0000259" key="1">
    <source>
        <dbReference type="Pfam" id="PF06114"/>
    </source>
</evidence>
<dbReference type="InterPro" id="IPR010359">
    <property type="entry name" value="IrrE_HExxH"/>
</dbReference>
<gene>
    <name evidence="2" type="ORF">ACFSW5_01770</name>
</gene>